<dbReference type="EMBL" id="BMLS01000002">
    <property type="protein sequence ID" value="GGO67868.1"/>
    <property type="molecule type" value="Genomic_DNA"/>
</dbReference>
<accession>A0A917YY03</accession>
<reference evidence="2" key="2">
    <citation type="submission" date="2020-09" db="EMBL/GenBank/DDBJ databases">
        <authorList>
            <person name="Sun Q."/>
            <person name="Zhou Y."/>
        </authorList>
    </citation>
    <scope>NUCLEOTIDE SEQUENCE</scope>
    <source>
        <strain evidence="2">CGMCC 1.7086</strain>
    </source>
</reference>
<reference evidence="2" key="1">
    <citation type="journal article" date="2014" name="Int. J. Syst. Evol. Microbiol.">
        <title>Complete genome sequence of Corynebacterium casei LMG S-19264T (=DSM 44701T), isolated from a smear-ripened cheese.</title>
        <authorList>
            <consortium name="US DOE Joint Genome Institute (JGI-PGF)"/>
            <person name="Walter F."/>
            <person name="Albersmeier A."/>
            <person name="Kalinowski J."/>
            <person name="Ruckert C."/>
        </authorList>
    </citation>
    <scope>NUCLEOTIDE SEQUENCE</scope>
    <source>
        <strain evidence="2">CGMCC 1.7086</strain>
    </source>
</reference>
<evidence type="ECO:0000313" key="2">
    <source>
        <dbReference type="EMBL" id="GGO67868.1"/>
    </source>
</evidence>
<dbReference type="InterPro" id="IPR036737">
    <property type="entry name" value="OmpA-like_sf"/>
</dbReference>
<proteinExistence type="predicted"/>
<dbReference type="AlphaFoldDB" id="A0A917YY03"/>
<comment type="caution">
    <text evidence="2">The sequence shown here is derived from an EMBL/GenBank/DDBJ whole genome shotgun (WGS) entry which is preliminary data.</text>
</comment>
<dbReference type="RefSeq" id="WP_188692755.1">
    <property type="nucleotide sequence ID" value="NZ_BMLS01000002.1"/>
</dbReference>
<name>A0A917YY03_9ALTE</name>
<dbReference type="Gene3D" id="3.30.1330.60">
    <property type="entry name" value="OmpA-like domain"/>
    <property type="match status" value="1"/>
</dbReference>
<organism evidence="2 3">
    <name type="scientific">Bowmanella pacifica</name>
    <dbReference type="NCBI Taxonomy" id="502051"/>
    <lineage>
        <taxon>Bacteria</taxon>
        <taxon>Pseudomonadati</taxon>
        <taxon>Pseudomonadota</taxon>
        <taxon>Gammaproteobacteria</taxon>
        <taxon>Alteromonadales</taxon>
        <taxon>Alteromonadaceae</taxon>
        <taxon>Bowmanella</taxon>
    </lineage>
</organism>
<gene>
    <name evidence="2" type="ORF">GCM10010982_15430</name>
</gene>
<dbReference type="Proteomes" id="UP000606935">
    <property type="component" value="Unassembled WGS sequence"/>
</dbReference>
<protein>
    <recommendedName>
        <fullName evidence="1">OmpA-like domain-containing protein</fullName>
    </recommendedName>
</protein>
<dbReference type="SUPFAM" id="SSF103088">
    <property type="entry name" value="OmpA-like"/>
    <property type="match status" value="1"/>
</dbReference>
<evidence type="ECO:0000313" key="3">
    <source>
        <dbReference type="Proteomes" id="UP000606935"/>
    </source>
</evidence>
<feature type="domain" description="OmpA-like" evidence="1">
    <location>
        <begin position="18"/>
        <end position="91"/>
    </location>
</feature>
<keyword evidence="3" id="KW-1185">Reference proteome</keyword>
<evidence type="ECO:0000259" key="1">
    <source>
        <dbReference type="Pfam" id="PF00691"/>
    </source>
</evidence>
<sequence length="118" mass="12971">MTNFHVQRQALKELLVGFPSGSAKIPVTELDKLFQQAELIKQNPRSLAMIYGYRDHCVGAALPDSLALSRAEAVKRELISFGIRPSALHIVEDQDMSVPHPSLQGAAMTVLIQQFSVS</sequence>
<dbReference type="InterPro" id="IPR006665">
    <property type="entry name" value="OmpA-like"/>
</dbReference>
<dbReference type="Pfam" id="PF00691">
    <property type="entry name" value="OmpA"/>
    <property type="match status" value="1"/>
</dbReference>